<evidence type="ECO:0000256" key="9">
    <source>
        <dbReference type="ARBA" id="ARBA00022833"/>
    </source>
</evidence>
<keyword evidence="8" id="KW-0378">Hydrolase</keyword>
<evidence type="ECO:0000256" key="14">
    <source>
        <dbReference type="RuleBase" id="RU004447"/>
    </source>
</evidence>
<dbReference type="InterPro" id="IPR011249">
    <property type="entry name" value="Metalloenz_LuxS/M16"/>
</dbReference>
<keyword evidence="10" id="KW-0482">Metalloprotease</keyword>
<keyword evidence="16" id="KW-0732">Signal</keyword>
<feature type="domain" description="Peptidase M16 N-terminal" evidence="17">
    <location>
        <begin position="56"/>
        <end position="192"/>
    </location>
</feature>
<dbReference type="EMBL" id="JMEE01000034">
    <property type="protein sequence ID" value="RWR01745.1"/>
    <property type="molecule type" value="Genomic_DNA"/>
</dbReference>
<dbReference type="PANTHER" id="PTHR43690">
    <property type="entry name" value="NARDILYSIN"/>
    <property type="match status" value="1"/>
</dbReference>
<dbReference type="InterPro" id="IPR001431">
    <property type="entry name" value="Pept_M16_Zn_BS"/>
</dbReference>
<dbReference type="AlphaFoldDB" id="A0A443ICR4"/>
<accession>A0A443ICR4</accession>
<keyword evidence="22" id="KW-1185">Reference proteome</keyword>
<dbReference type="EC" id="3.4.24.55" evidence="4"/>
<dbReference type="FunFam" id="3.30.830.10:FF:000012">
    <property type="entry name" value="Protease 3"/>
    <property type="match status" value="1"/>
</dbReference>
<feature type="domain" description="Peptidase M16 middle/third" evidence="19">
    <location>
        <begin position="401"/>
        <end position="673"/>
    </location>
</feature>
<evidence type="ECO:0000256" key="12">
    <source>
        <dbReference type="ARBA" id="ARBA00031184"/>
    </source>
</evidence>
<protein>
    <recommendedName>
        <fullName evidence="5">Protease 3</fullName>
        <ecNumber evidence="4">3.4.24.55</ecNumber>
    </recommendedName>
    <alternativeName>
        <fullName evidence="13">Pitrilysin</fullName>
    </alternativeName>
    <alternativeName>
        <fullName evidence="12">Protease III</fullName>
    </alternativeName>
    <alternativeName>
        <fullName evidence="11">Protease pi</fullName>
    </alternativeName>
</protein>
<gene>
    <name evidence="21" type="ORF">ED28_12025</name>
</gene>
<evidence type="ECO:0000256" key="2">
    <source>
        <dbReference type="ARBA" id="ARBA00002184"/>
    </source>
</evidence>
<dbReference type="InterPro" id="IPR050626">
    <property type="entry name" value="Peptidase_M16"/>
</dbReference>
<evidence type="ECO:0000256" key="16">
    <source>
        <dbReference type="SAM" id="SignalP"/>
    </source>
</evidence>
<keyword evidence="6 21" id="KW-0645">Protease</keyword>
<dbReference type="SUPFAM" id="SSF63411">
    <property type="entry name" value="LuxS/MPP-like metallohydrolase"/>
    <property type="match status" value="4"/>
</dbReference>
<evidence type="ECO:0000256" key="7">
    <source>
        <dbReference type="ARBA" id="ARBA00022723"/>
    </source>
</evidence>
<evidence type="ECO:0000256" key="11">
    <source>
        <dbReference type="ARBA" id="ARBA00029597"/>
    </source>
</evidence>
<evidence type="ECO:0000313" key="22">
    <source>
        <dbReference type="Proteomes" id="UP000288794"/>
    </source>
</evidence>
<evidence type="ECO:0000256" key="1">
    <source>
        <dbReference type="ARBA" id="ARBA00001947"/>
    </source>
</evidence>
<evidence type="ECO:0000256" key="15">
    <source>
        <dbReference type="SAM" id="MobiDB-lite"/>
    </source>
</evidence>
<dbReference type="InterPro" id="IPR011765">
    <property type="entry name" value="Pept_M16_N"/>
</dbReference>
<evidence type="ECO:0000256" key="6">
    <source>
        <dbReference type="ARBA" id="ARBA00022670"/>
    </source>
</evidence>
<comment type="function">
    <text evidence="2">Endopeptidase that degrades small peptides of less than 7 kDa, such as glucagon and insulin.</text>
</comment>
<evidence type="ECO:0000256" key="5">
    <source>
        <dbReference type="ARBA" id="ARBA00017565"/>
    </source>
</evidence>
<evidence type="ECO:0000259" key="17">
    <source>
        <dbReference type="Pfam" id="PF00675"/>
    </source>
</evidence>
<dbReference type="InterPro" id="IPR054734">
    <property type="entry name" value="PqqF-like_C_4"/>
</dbReference>
<sequence>MGKYAVWIMSLFFCFIFWSTPSQAGTGWQPIVDTVRKSEKDPRQYQAITLDNGMTVLLVSDPQAPKSLAALALPVGSLEDPGKQLGLAHYLEHMLLMGSKRYPQPDNLAEFLKKHGGSHNASTASYRTAFYLEVENDALEPAVDRLADAIAEPLLDPVNADRERHAVNAELTMARSRDGLRMAQVGAETLNPQHPGARFSGGNLETLRDKPDSKLHDALTDFYQRYYSANLMKAVVYSNKSLPEMANIAAKTFGRVSNRHASVPRITVPVVTEKQKGIAIHYVPAQPRKQLKIEFRIDNNSDKFRSKTDTLIAYLIGNRSKNTLSDWLQNHGLADSINAGADSVVDRNGGVFSISISLTDKGLAKRDDVVASVFSYLNMLRAGGIDRAYFDEVAHVLDLDFRYPSITRDMDYIEWLVDTMLRVPITHTLDAPYIADQYDPAAIKARLDSMTPENARIWYISPKEPHNKTAYFVNAPYQVEKISEERFAEWRKAAAAINLSLPVLNPYIPDDFSLIPATDKPFAHPQALINEPGLRVFYMPSQYYADEPKANITLALRNKASMSTARHQVLFALNDYLAGVALDELSSQASVGGISFSSSEDDGVMISATGFTQRLPKLLKKLLEGYAGFSPTEEQLAQAKSWYEERLDSADKGKAFEQAIQPVQMVSQLPYTERSERRALLKSITVNELNAYRKNLLQNATPEMLVVGNMTAESVTSLAHEVKEQLNCSGQGWWHNSYVVIDKKTLANIEKTGSSTDSALAVIYIPDGYAEYEGIASSAMLSQIVQPWFYNQLRTKEQLGYAVFAFQMPIGRQWGIGFLLQSNDKQPAWLLQRYQAFYPEAEKRLRAMSKEDFAQYQMAMINELMQRPQTLDEEAGRFNKDFDRENYQFDTRAKVIEEVKRLSPEKLATFFHKAVLKQQGMVMMSQISGSHHGKADYAKSEGFRTWRNVSSLQQSLSVKGVEK</sequence>
<feature type="region of interest" description="Disordered" evidence="15">
    <location>
        <begin position="190"/>
        <end position="210"/>
    </location>
</feature>
<evidence type="ECO:0000313" key="21">
    <source>
        <dbReference type="EMBL" id="RWR01745.1"/>
    </source>
</evidence>
<keyword evidence="7" id="KW-0479">Metal-binding</keyword>
<proteinExistence type="inferred from homology"/>
<feature type="chain" id="PRO_5019447513" description="Protease 3" evidence="16">
    <location>
        <begin position="25"/>
        <end position="963"/>
    </location>
</feature>
<comment type="cofactor">
    <cofactor evidence="1">
        <name>Zn(2+)</name>
        <dbReference type="ChEBI" id="CHEBI:29105"/>
    </cofactor>
</comment>
<evidence type="ECO:0000259" key="20">
    <source>
        <dbReference type="Pfam" id="PF22456"/>
    </source>
</evidence>
<feature type="domain" description="Coenzyme PQQ synthesis protein F-like C-terminal lobe" evidence="20">
    <location>
        <begin position="780"/>
        <end position="878"/>
    </location>
</feature>
<dbReference type="PROSITE" id="PS00143">
    <property type="entry name" value="INSULINASE"/>
    <property type="match status" value="1"/>
</dbReference>
<dbReference type="Pfam" id="PF16187">
    <property type="entry name" value="Peptidase_M16_M"/>
    <property type="match status" value="1"/>
</dbReference>
<dbReference type="GO" id="GO:0005737">
    <property type="term" value="C:cytoplasm"/>
    <property type="evidence" value="ECO:0007669"/>
    <property type="project" value="UniProtKB-ARBA"/>
</dbReference>
<organism evidence="21 22">
    <name type="scientific">[Pantoea] beijingensis</name>
    <dbReference type="NCBI Taxonomy" id="1324864"/>
    <lineage>
        <taxon>Bacteria</taxon>
        <taxon>Pseudomonadati</taxon>
        <taxon>Pseudomonadota</taxon>
        <taxon>Gammaproteobacteria</taxon>
        <taxon>Enterobacterales</taxon>
        <taxon>Erwiniaceae</taxon>
        <taxon>Erwinia</taxon>
    </lineage>
</organism>
<dbReference type="NCBIfam" id="NF011681">
    <property type="entry name" value="PRK15101.1"/>
    <property type="match status" value="1"/>
</dbReference>
<dbReference type="GO" id="GO:0004222">
    <property type="term" value="F:metalloendopeptidase activity"/>
    <property type="evidence" value="ECO:0007669"/>
    <property type="project" value="UniProtKB-EC"/>
</dbReference>
<name>A0A443ICR4_9GAMM</name>
<evidence type="ECO:0000256" key="10">
    <source>
        <dbReference type="ARBA" id="ARBA00023049"/>
    </source>
</evidence>
<evidence type="ECO:0000256" key="8">
    <source>
        <dbReference type="ARBA" id="ARBA00022801"/>
    </source>
</evidence>
<evidence type="ECO:0000259" key="19">
    <source>
        <dbReference type="Pfam" id="PF16187"/>
    </source>
</evidence>
<dbReference type="Pfam" id="PF05193">
    <property type="entry name" value="Peptidase_M16_C"/>
    <property type="match status" value="1"/>
</dbReference>
<evidence type="ECO:0000256" key="4">
    <source>
        <dbReference type="ARBA" id="ARBA00012449"/>
    </source>
</evidence>
<feature type="domain" description="Peptidase M16 C-terminal" evidence="18">
    <location>
        <begin position="216"/>
        <end position="395"/>
    </location>
</feature>
<dbReference type="Pfam" id="PF00675">
    <property type="entry name" value="Peptidase_M16"/>
    <property type="match status" value="1"/>
</dbReference>
<evidence type="ECO:0000256" key="13">
    <source>
        <dbReference type="ARBA" id="ARBA00033450"/>
    </source>
</evidence>
<feature type="signal peptide" evidence="16">
    <location>
        <begin position="1"/>
        <end position="24"/>
    </location>
</feature>
<keyword evidence="9" id="KW-0862">Zinc</keyword>
<dbReference type="GO" id="GO:0046872">
    <property type="term" value="F:metal ion binding"/>
    <property type="evidence" value="ECO:0007669"/>
    <property type="project" value="UniProtKB-KW"/>
</dbReference>
<dbReference type="Pfam" id="PF22456">
    <property type="entry name" value="PqqF-like_C_4"/>
    <property type="match status" value="1"/>
</dbReference>
<dbReference type="GO" id="GO:0006508">
    <property type="term" value="P:proteolysis"/>
    <property type="evidence" value="ECO:0007669"/>
    <property type="project" value="UniProtKB-KW"/>
</dbReference>
<comment type="similarity">
    <text evidence="3 14">Belongs to the peptidase M16 family.</text>
</comment>
<dbReference type="Gene3D" id="3.30.830.10">
    <property type="entry name" value="Metalloenzyme, LuxS/M16 peptidase-like"/>
    <property type="match status" value="4"/>
</dbReference>
<dbReference type="RefSeq" id="WP_128178245.1">
    <property type="nucleotide sequence ID" value="NZ_CP071409.1"/>
</dbReference>
<comment type="caution">
    <text evidence="21">The sequence shown here is derived from an EMBL/GenBank/DDBJ whole genome shotgun (WGS) entry which is preliminary data.</text>
</comment>
<dbReference type="PANTHER" id="PTHR43690:SF18">
    <property type="entry name" value="INSULIN-DEGRADING ENZYME-RELATED"/>
    <property type="match status" value="1"/>
</dbReference>
<dbReference type="InterPro" id="IPR007863">
    <property type="entry name" value="Peptidase_M16_C"/>
</dbReference>
<evidence type="ECO:0000256" key="3">
    <source>
        <dbReference type="ARBA" id="ARBA00007261"/>
    </source>
</evidence>
<dbReference type="InterPro" id="IPR032632">
    <property type="entry name" value="Peptidase_M16_M"/>
</dbReference>
<dbReference type="Proteomes" id="UP000288794">
    <property type="component" value="Unassembled WGS sequence"/>
</dbReference>
<evidence type="ECO:0000259" key="18">
    <source>
        <dbReference type="Pfam" id="PF05193"/>
    </source>
</evidence>
<reference evidence="21 22" key="1">
    <citation type="submission" date="2014-04" db="EMBL/GenBank/DDBJ databases">
        <title>Draft genome sequence of Pantoea beijingensis strain LMG 27579, an emerging pathogen to Pleurotus eryngii with potential industrial application.</title>
        <authorList>
            <person name="Xu F."/>
            <person name="Liu Y."/>
            <person name="Wang S."/>
            <person name="Yin Y."/>
            <person name="Ma Y."/>
            <person name="Zhao S."/>
            <person name="Rong C."/>
        </authorList>
    </citation>
    <scope>NUCLEOTIDE SEQUENCE [LARGE SCALE GENOMIC DNA]</scope>
    <source>
        <strain evidence="21 22">LMG 27579</strain>
    </source>
</reference>